<dbReference type="RefSeq" id="WP_274258878.1">
    <property type="nucleotide sequence ID" value="NZ_CP117884.1"/>
</dbReference>
<proteinExistence type="predicted"/>
<gene>
    <name evidence="1" type="ORF">PQ472_07875</name>
</gene>
<evidence type="ECO:0000313" key="2">
    <source>
        <dbReference type="Proteomes" id="UP001220377"/>
    </source>
</evidence>
<dbReference type="EMBL" id="CP117884">
    <property type="protein sequence ID" value="WDF81843.1"/>
    <property type="molecule type" value="Genomic_DNA"/>
</dbReference>
<evidence type="ECO:0000313" key="1">
    <source>
        <dbReference type="EMBL" id="WDF81843.1"/>
    </source>
</evidence>
<sequence length="80" mass="9755">MILSADYLRQHGFRLWYLVDADYKREWESLMIMKGADYFPDLYAKPIAPAMKRWRRLRRLLIQQTVAEERDAPLDKEEHE</sequence>
<accession>A0ABY7WNT1</accession>
<organism evidence="1 2">
    <name type="scientific">Lacticaseibacillus pabuli</name>
    <dbReference type="NCBI Taxonomy" id="3025672"/>
    <lineage>
        <taxon>Bacteria</taxon>
        <taxon>Bacillati</taxon>
        <taxon>Bacillota</taxon>
        <taxon>Bacilli</taxon>
        <taxon>Lactobacillales</taxon>
        <taxon>Lactobacillaceae</taxon>
        <taxon>Lacticaseibacillus</taxon>
    </lineage>
</organism>
<reference evidence="1 2" key="1">
    <citation type="submission" date="2023-02" db="EMBL/GenBank/DDBJ databases">
        <title>Genome sequence of Lacticaseibacillus sp. KACC 23028.</title>
        <authorList>
            <person name="Kim S."/>
            <person name="Heo J."/>
            <person name="Kwon S.-W."/>
        </authorList>
    </citation>
    <scope>NUCLEOTIDE SEQUENCE [LARGE SCALE GENOMIC DNA]</scope>
    <source>
        <strain evidence="1 2">KACC 23028</strain>
    </source>
</reference>
<dbReference type="Proteomes" id="UP001220377">
    <property type="component" value="Chromosome"/>
</dbReference>
<keyword evidence="2" id="KW-1185">Reference proteome</keyword>
<name>A0ABY7WNT1_9LACO</name>
<protein>
    <submittedName>
        <fullName evidence="1">Uncharacterized protein</fullName>
    </submittedName>
</protein>